<reference evidence="1 2" key="1">
    <citation type="submission" date="2007-08" db="EMBL/GenBank/DDBJ databases">
        <authorList>
            <consortium name="The Citrobacter koseri Genome Sequencing Project"/>
            <person name="McClelland M."/>
            <person name="Sanderson E.K."/>
            <person name="Porwollik S."/>
            <person name="Spieth J."/>
            <person name="Clifton W.S."/>
            <person name="Latreille P."/>
            <person name="Courtney L."/>
            <person name="Wang C."/>
            <person name="Pepin K."/>
            <person name="Bhonagiri V."/>
            <person name="Nash W."/>
            <person name="Johnson M."/>
            <person name="Thiruvilangam P."/>
            <person name="Wilson R."/>
        </authorList>
    </citation>
    <scope>NUCLEOTIDE SEQUENCE [LARGE SCALE GENOMIC DNA]</scope>
    <source>
        <strain evidence="2">ATCC BAA-895 / CDC 4225-83 / SGSC4696</strain>
    </source>
</reference>
<dbReference type="HOGENOM" id="CLU_3166200_0_0_6"/>
<protein>
    <submittedName>
        <fullName evidence="1">Uncharacterized protein</fullName>
    </submittedName>
</protein>
<accession>A8AET3</accession>
<organism evidence="1 2">
    <name type="scientific">Citrobacter koseri (strain ATCC BAA-895 / CDC 4225-83 / SGSC4696)</name>
    <dbReference type="NCBI Taxonomy" id="290338"/>
    <lineage>
        <taxon>Bacteria</taxon>
        <taxon>Pseudomonadati</taxon>
        <taxon>Pseudomonadota</taxon>
        <taxon>Gammaproteobacteria</taxon>
        <taxon>Enterobacterales</taxon>
        <taxon>Enterobacteriaceae</taxon>
        <taxon>Citrobacter</taxon>
    </lineage>
</organism>
<proteinExistence type="predicted"/>
<dbReference type="KEGG" id="cko:CKO_00846"/>
<gene>
    <name evidence="1" type="ordered locus">CKO_00846</name>
</gene>
<sequence>MVMLKGSLILLKYLPTDNYQKVHSWHKPAPLPKKPTFSGFLVFSIQG</sequence>
<dbReference type="AlphaFoldDB" id="A8AET3"/>
<dbReference type="Proteomes" id="UP000008148">
    <property type="component" value="Chromosome"/>
</dbReference>
<keyword evidence="2" id="KW-1185">Reference proteome</keyword>
<evidence type="ECO:0000313" key="1">
    <source>
        <dbReference type="EMBL" id="ABV11996.1"/>
    </source>
</evidence>
<dbReference type="EMBL" id="CP000822">
    <property type="protein sequence ID" value="ABV11996.1"/>
    <property type="molecule type" value="Genomic_DNA"/>
</dbReference>
<evidence type="ECO:0000313" key="2">
    <source>
        <dbReference type="Proteomes" id="UP000008148"/>
    </source>
</evidence>
<name>A8AET3_CITK8</name>